<dbReference type="SMART" id="SM00360">
    <property type="entry name" value="RRM"/>
    <property type="match status" value="1"/>
</dbReference>
<accession>A0ABR0W737</accession>
<evidence type="ECO:0000256" key="3">
    <source>
        <dbReference type="ARBA" id="ARBA00022884"/>
    </source>
</evidence>
<dbReference type="SUPFAM" id="SSF54928">
    <property type="entry name" value="RNA-binding domain, RBD"/>
    <property type="match status" value="1"/>
</dbReference>
<comment type="subcellular location">
    <subcellularLocation>
        <location evidence="1">Nucleus</location>
    </subcellularLocation>
</comment>
<dbReference type="InterPro" id="IPR000504">
    <property type="entry name" value="RRM_dom"/>
</dbReference>
<dbReference type="InterPro" id="IPR035979">
    <property type="entry name" value="RBD_domain_sf"/>
</dbReference>
<gene>
    <name evidence="7" type="ORF">DH2020_023795</name>
</gene>
<organism evidence="7 8">
    <name type="scientific">Rehmannia glutinosa</name>
    <name type="common">Chinese foxglove</name>
    <dbReference type="NCBI Taxonomy" id="99300"/>
    <lineage>
        <taxon>Eukaryota</taxon>
        <taxon>Viridiplantae</taxon>
        <taxon>Streptophyta</taxon>
        <taxon>Embryophyta</taxon>
        <taxon>Tracheophyta</taxon>
        <taxon>Spermatophyta</taxon>
        <taxon>Magnoliopsida</taxon>
        <taxon>eudicotyledons</taxon>
        <taxon>Gunneridae</taxon>
        <taxon>Pentapetalae</taxon>
        <taxon>asterids</taxon>
        <taxon>lamiids</taxon>
        <taxon>Lamiales</taxon>
        <taxon>Orobanchaceae</taxon>
        <taxon>Rehmannieae</taxon>
        <taxon>Rehmannia</taxon>
    </lineage>
</organism>
<evidence type="ECO:0000313" key="8">
    <source>
        <dbReference type="Proteomes" id="UP001318860"/>
    </source>
</evidence>
<protein>
    <recommendedName>
        <fullName evidence="6">RRM domain-containing protein</fullName>
    </recommendedName>
</protein>
<keyword evidence="4" id="KW-0539">Nucleus</keyword>
<dbReference type="EMBL" id="JABTTQ020000013">
    <property type="protein sequence ID" value="KAK6143447.1"/>
    <property type="molecule type" value="Genomic_DNA"/>
</dbReference>
<keyword evidence="2" id="KW-0677">Repeat</keyword>
<reference evidence="7 8" key="1">
    <citation type="journal article" date="2021" name="Comput. Struct. Biotechnol. J.">
        <title>De novo genome assembly of the potent medicinal plant Rehmannia glutinosa using nanopore technology.</title>
        <authorList>
            <person name="Ma L."/>
            <person name="Dong C."/>
            <person name="Song C."/>
            <person name="Wang X."/>
            <person name="Zheng X."/>
            <person name="Niu Y."/>
            <person name="Chen S."/>
            <person name="Feng W."/>
        </authorList>
    </citation>
    <scope>NUCLEOTIDE SEQUENCE [LARGE SCALE GENOMIC DNA]</scope>
    <source>
        <strain evidence="7">DH-2019</strain>
    </source>
</reference>
<feature type="domain" description="RRM" evidence="6">
    <location>
        <begin position="13"/>
        <end position="69"/>
    </location>
</feature>
<dbReference type="Proteomes" id="UP001318860">
    <property type="component" value="Unassembled WGS sequence"/>
</dbReference>
<evidence type="ECO:0000256" key="2">
    <source>
        <dbReference type="ARBA" id="ARBA00022737"/>
    </source>
</evidence>
<evidence type="ECO:0000256" key="4">
    <source>
        <dbReference type="ARBA" id="ARBA00023242"/>
    </source>
</evidence>
<dbReference type="Pfam" id="PF00076">
    <property type="entry name" value="RRM_1"/>
    <property type="match status" value="1"/>
</dbReference>
<proteinExistence type="predicted"/>
<feature type="region of interest" description="Disordered" evidence="5">
    <location>
        <begin position="72"/>
        <end position="115"/>
    </location>
</feature>
<dbReference type="PANTHER" id="PTHR48039:SF5">
    <property type="entry name" value="RNA-BINDING PROTEIN 28"/>
    <property type="match status" value="1"/>
</dbReference>
<keyword evidence="8" id="KW-1185">Reference proteome</keyword>
<name>A0ABR0W737_REHGL</name>
<feature type="compositionally biased region" description="Basic and acidic residues" evidence="5">
    <location>
        <begin position="94"/>
        <end position="115"/>
    </location>
</feature>
<evidence type="ECO:0000256" key="1">
    <source>
        <dbReference type="ARBA" id="ARBA00004123"/>
    </source>
</evidence>
<evidence type="ECO:0000256" key="5">
    <source>
        <dbReference type="SAM" id="MobiDB-lite"/>
    </source>
</evidence>
<sequence>MEAGGDNQHSLSTVFVANLPFSFTNAQMEEAFSEVGPIRRCFMVTKKDANRAIELKNGSTVGGRKLVVKQATHRAPLEQRRAKVNQVQSEDADETKNDKAVEKTKNDKAVEKTKNDEVVEKTKNEKAVETKNNKAVETAMLDKTGKALKAKGELKEARKRTAISSGLPDKGSSDKQRVAKTVIFGGLLSGDMAEEVHRLARKFGTVCSVIYPLPEEELKHHGLAQDGCKVNASSVLYTSVKSARECVAALHQKEIHGGSVWARQLGGELSIKDSNSPNTFTTTFQEDKKSNVITVVTD</sequence>
<dbReference type="PANTHER" id="PTHR48039">
    <property type="entry name" value="RNA-BINDING MOTIF PROTEIN 14B"/>
    <property type="match status" value="1"/>
</dbReference>
<comment type="caution">
    <text evidence="7">The sequence shown here is derived from an EMBL/GenBank/DDBJ whole genome shotgun (WGS) entry which is preliminary data.</text>
</comment>
<dbReference type="InterPro" id="IPR012677">
    <property type="entry name" value="Nucleotide-bd_a/b_plait_sf"/>
</dbReference>
<keyword evidence="3" id="KW-0694">RNA-binding</keyword>
<evidence type="ECO:0000313" key="7">
    <source>
        <dbReference type="EMBL" id="KAK6143447.1"/>
    </source>
</evidence>
<evidence type="ECO:0000259" key="6">
    <source>
        <dbReference type="SMART" id="SM00360"/>
    </source>
</evidence>
<dbReference type="Gene3D" id="3.30.70.330">
    <property type="match status" value="2"/>
</dbReference>
<dbReference type="InterPro" id="IPR051945">
    <property type="entry name" value="RRM_MRD1_RNA_proc_ribogen"/>
</dbReference>